<evidence type="ECO:0000313" key="3">
    <source>
        <dbReference type="Proteomes" id="UP001501303"/>
    </source>
</evidence>
<protein>
    <recommendedName>
        <fullName evidence="4">Secreted protein</fullName>
    </recommendedName>
</protein>
<gene>
    <name evidence="2" type="ORF">GCM10009716_11120</name>
</gene>
<evidence type="ECO:0000313" key="2">
    <source>
        <dbReference type="EMBL" id="GAA1902981.1"/>
    </source>
</evidence>
<reference evidence="2 3" key="1">
    <citation type="journal article" date="2019" name="Int. J. Syst. Evol. Microbiol.">
        <title>The Global Catalogue of Microorganisms (GCM) 10K type strain sequencing project: providing services to taxonomists for standard genome sequencing and annotation.</title>
        <authorList>
            <consortium name="The Broad Institute Genomics Platform"/>
            <consortium name="The Broad Institute Genome Sequencing Center for Infectious Disease"/>
            <person name="Wu L."/>
            <person name="Ma J."/>
        </authorList>
    </citation>
    <scope>NUCLEOTIDE SEQUENCE [LARGE SCALE GENOMIC DNA]</scope>
    <source>
        <strain evidence="2 3">JCM 13581</strain>
    </source>
</reference>
<keyword evidence="1" id="KW-0812">Transmembrane</keyword>
<keyword evidence="3" id="KW-1185">Reference proteome</keyword>
<keyword evidence="1" id="KW-1133">Transmembrane helix</keyword>
<organism evidence="2 3">
    <name type="scientific">Streptomyces sodiiphilus</name>
    <dbReference type="NCBI Taxonomy" id="226217"/>
    <lineage>
        <taxon>Bacteria</taxon>
        <taxon>Bacillati</taxon>
        <taxon>Actinomycetota</taxon>
        <taxon>Actinomycetes</taxon>
        <taxon>Kitasatosporales</taxon>
        <taxon>Streptomycetaceae</taxon>
        <taxon>Streptomyces</taxon>
    </lineage>
</organism>
<keyword evidence="1" id="KW-0472">Membrane</keyword>
<feature type="transmembrane region" description="Helical" evidence="1">
    <location>
        <begin position="20"/>
        <end position="39"/>
    </location>
</feature>
<sequence>MPAWREQARLLRAAAGTEPGRLRVLGAALAGLVLLFGAVTSWEISVRHSAAHTALESSQPLSADAAAVYRSLADANTSAAAGFLADGEDGAELRARYADDIANASELLTHAAAHSDGSPRAQHHIRVLAEELPVYTGLVEAARANERQGLPLGSAYLRYADTRMQEVLLPAAEALYRLEHSSFHSDTRLAGGRPWLSGGLGVLVLGALGWAQVRHFRRTNRVFSPGLLAAGTATAVLLGWLAGAHLLARSALDEAERTGARSLEVLHEARSEALKARGTENMLLVSRGADNDFEQRFERGMDRLAGRIPDAPGGLLDRAVRLADDEAGRRPLERAVADAAAWRARHAEAIARELAGDHEAAVALVIGEEGSAGLFDRIDENLEQAVEHEQRQFERAAERGRDRLAGLSGGIVVLTLAGMAGVLTGIGRRLSEYR</sequence>
<proteinExistence type="predicted"/>
<feature type="transmembrane region" description="Helical" evidence="1">
    <location>
        <begin position="195"/>
        <end position="213"/>
    </location>
</feature>
<accession>A0ABN2NUZ2</accession>
<feature type="transmembrane region" description="Helical" evidence="1">
    <location>
        <begin position="225"/>
        <end position="248"/>
    </location>
</feature>
<evidence type="ECO:0000256" key="1">
    <source>
        <dbReference type="SAM" id="Phobius"/>
    </source>
</evidence>
<dbReference type="EMBL" id="BAAAMJ010000010">
    <property type="protein sequence ID" value="GAA1902981.1"/>
    <property type="molecule type" value="Genomic_DNA"/>
</dbReference>
<feature type="transmembrane region" description="Helical" evidence="1">
    <location>
        <begin position="404"/>
        <end position="426"/>
    </location>
</feature>
<name>A0ABN2NUZ2_9ACTN</name>
<evidence type="ECO:0008006" key="4">
    <source>
        <dbReference type="Google" id="ProtNLM"/>
    </source>
</evidence>
<dbReference type="Proteomes" id="UP001501303">
    <property type="component" value="Unassembled WGS sequence"/>
</dbReference>
<comment type="caution">
    <text evidence="2">The sequence shown here is derived from an EMBL/GenBank/DDBJ whole genome shotgun (WGS) entry which is preliminary data.</text>
</comment>